<organism evidence="2 3">
    <name type="scientific">Adonisia turfae CCMR0081</name>
    <dbReference type="NCBI Taxonomy" id="2292702"/>
    <lineage>
        <taxon>Bacteria</taxon>
        <taxon>Bacillati</taxon>
        <taxon>Cyanobacteriota</taxon>
        <taxon>Adonisia</taxon>
        <taxon>Adonisia turfae</taxon>
    </lineage>
</organism>
<keyword evidence="3" id="KW-1185">Reference proteome</keyword>
<keyword evidence="1" id="KW-0732">Signal</keyword>
<evidence type="ECO:0000313" key="2">
    <source>
        <dbReference type="EMBL" id="NEZ56851.1"/>
    </source>
</evidence>
<dbReference type="AlphaFoldDB" id="A0A6M0RMC7"/>
<dbReference type="InterPro" id="IPR013424">
    <property type="entry name" value="Ice-binding_C"/>
</dbReference>
<proteinExistence type="predicted"/>
<evidence type="ECO:0000256" key="1">
    <source>
        <dbReference type="SAM" id="SignalP"/>
    </source>
</evidence>
<sequence>MMNRVCLMAATTAILTFFKAQVAFAHTVSYDFTVDVTSGPLAGERYIGLTSVDVTNLLKESYETVRPTSIIFDFGGIIFTDDNDVLDIDANSPKVNFQDGQFMGITYIVSRLGNNPAEIPLINDVAVDGFAIDNNEFGYVVGANLYRGDTVNHALPPNSTSPNRQSVPEPSVWLGFATVGCGCWLTRRLG</sequence>
<name>A0A6M0RMC7_9CYAN</name>
<evidence type="ECO:0000313" key="3">
    <source>
        <dbReference type="Proteomes" id="UP000481033"/>
    </source>
</evidence>
<gene>
    <name evidence="2" type="ORF">DXZ20_14410</name>
</gene>
<dbReference type="Proteomes" id="UP000481033">
    <property type="component" value="Unassembled WGS sequence"/>
</dbReference>
<protein>
    <submittedName>
        <fullName evidence="2">PEP-CTERM sorting domain-containing protein</fullName>
    </submittedName>
</protein>
<feature type="signal peptide" evidence="1">
    <location>
        <begin position="1"/>
        <end position="25"/>
    </location>
</feature>
<feature type="chain" id="PRO_5027008337" evidence="1">
    <location>
        <begin position="26"/>
        <end position="190"/>
    </location>
</feature>
<dbReference type="RefSeq" id="WP_163669809.1">
    <property type="nucleotide sequence ID" value="NZ_QXHD01000004.1"/>
</dbReference>
<dbReference type="NCBIfam" id="TIGR02595">
    <property type="entry name" value="PEP_CTERM"/>
    <property type="match status" value="1"/>
</dbReference>
<accession>A0A6M0RMC7</accession>
<reference evidence="2 3" key="1">
    <citation type="journal article" date="2020" name="Microb. Ecol.">
        <title>Ecogenomics of the Marine Benthic Filamentous Cyanobacterium Adonisia.</title>
        <authorList>
            <person name="Walter J.M."/>
            <person name="Coutinho F.H."/>
            <person name="Leomil L."/>
            <person name="Hargreaves P.I."/>
            <person name="Campeao M.E."/>
            <person name="Vieira V.V."/>
            <person name="Silva B.S."/>
            <person name="Fistarol G.O."/>
            <person name="Salomon P.S."/>
            <person name="Sawabe T."/>
            <person name="Mino S."/>
            <person name="Hosokawa M."/>
            <person name="Miyashita H."/>
            <person name="Maruyama F."/>
            <person name="van Verk M.C."/>
            <person name="Dutilh B.E."/>
            <person name="Thompson C.C."/>
            <person name="Thompson F.L."/>
        </authorList>
    </citation>
    <scope>NUCLEOTIDE SEQUENCE [LARGE SCALE GENOMIC DNA]</scope>
    <source>
        <strain evidence="2 3">CCMR0081</strain>
    </source>
</reference>
<dbReference type="EMBL" id="QXHD01000004">
    <property type="protein sequence ID" value="NEZ56851.1"/>
    <property type="molecule type" value="Genomic_DNA"/>
</dbReference>
<comment type="caution">
    <text evidence="2">The sequence shown here is derived from an EMBL/GenBank/DDBJ whole genome shotgun (WGS) entry which is preliminary data.</text>
</comment>